<feature type="region of interest" description="Disordered" evidence="1">
    <location>
        <begin position="49"/>
        <end position="80"/>
    </location>
</feature>
<organism evidence="2 4">
    <name type="scientific">Polarella glacialis</name>
    <name type="common">Dinoflagellate</name>
    <dbReference type="NCBI Taxonomy" id="89957"/>
    <lineage>
        <taxon>Eukaryota</taxon>
        <taxon>Sar</taxon>
        <taxon>Alveolata</taxon>
        <taxon>Dinophyceae</taxon>
        <taxon>Suessiales</taxon>
        <taxon>Suessiaceae</taxon>
        <taxon>Polarella</taxon>
    </lineage>
</organism>
<dbReference type="EMBL" id="CAJNNV010027879">
    <property type="protein sequence ID" value="CAE8622035.1"/>
    <property type="molecule type" value="Genomic_DNA"/>
</dbReference>
<protein>
    <submittedName>
        <fullName evidence="2">Uncharacterized protein</fullName>
    </submittedName>
</protein>
<reference evidence="2" key="1">
    <citation type="submission" date="2021-02" db="EMBL/GenBank/DDBJ databases">
        <authorList>
            <person name="Dougan E. K."/>
            <person name="Rhodes N."/>
            <person name="Thang M."/>
            <person name="Chan C."/>
        </authorList>
    </citation>
    <scope>NUCLEOTIDE SEQUENCE</scope>
</reference>
<dbReference type="Proteomes" id="UP000654075">
    <property type="component" value="Unassembled WGS sequence"/>
</dbReference>
<accession>A0A813G6W6</accession>
<evidence type="ECO:0000313" key="3">
    <source>
        <dbReference type="EMBL" id="CAE8738121.1"/>
    </source>
</evidence>
<evidence type="ECO:0000313" key="2">
    <source>
        <dbReference type="EMBL" id="CAE8622035.1"/>
    </source>
</evidence>
<comment type="caution">
    <text evidence="2">The sequence shown here is derived from an EMBL/GenBank/DDBJ whole genome shotgun (WGS) entry which is preliminary data.</text>
</comment>
<proteinExistence type="predicted"/>
<gene>
    <name evidence="2" type="ORF">PGLA1383_LOCUS39549</name>
    <name evidence="3" type="ORF">PGLA2088_LOCUS49055</name>
</gene>
<evidence type="ECO:0000313" key="4">
    <source>
        <dbReference type="Proteomes" id="UP000654075"/>
    </source>
</evidence>
<keyword evidence="4" id="KW-1185">Reference proteome</keyword>
<evidence type="ECO:0000256" key="1">
    <source>
        <dbReference type="SAM" id="MobiDB-lite"/>
    </source>
</evidence>
<dbReference type="Proteomes" id="UP000626109">
    <property type="component" value="Unassembled WGS sequence"/>
</dbReference>
<dbReference type="EMBL" id="CAJNNW010036888">
    <property type="protein sequence ID" value="CAE8738121.1"/>
    <property type="molecule type" value="Genomic_DNA"/>
</dbReference>
<sequence length="204" mass="22547">MEQACKLIKKIPVQTILGLLNDAVACQAIAKKVIKLVKKGKISPQLVQETSQKVKLRKEPPQKVKQPRRKQTTTTGSVGKLTFSSPAIEDRLEGDPYDDSLMDEFGELAEHFGCHEGKKDEIHKTQKGAMEAAWEFVQACGCDDGSFAEFAKELAEDGTWTAGRRSCWWNWARRVSGDLGGFSGWGASQCEQTVAFLLKGDHCS</sequence>
<dbReference type="AlphaFoldDB" id="A0A813G6W6"/>
<name>A0A813G6W6_POLGL</name>